<feature type="compositionally biased region" description="Basic and acidic residues" evidence="1">
    <location>
        <begin position="89"/>
        <end position="106"/>
    </location>
</feature>
<dbReference type="Proteomes" id="UP000195729">
    <property type="component" value="Chromosome"/>
</dbReference>
<evidence type="ECO:0000313" key="4">
    <source>
        <dbReference type="Proteomes" id="UP000195729"/>
    </source>
</evidence>
<sequence length="128" mass="15168">MKLSPEESAALSHLKGWERNYEANRIIRMTGRERGEWLRNQRIVMECMEALTAAKNGESHPRLNQMMKRTEQRIKHMEMSVRPPEPEWITERKQQQNAEDWRRYWHEQGQQQATFPTANTSGRGGFGD</sequence>
<dbReference type="EMBL" id="CP015581">
    <property type="protein sequence ID" value="ARU98632.1"/>
    <property type="molecule type" value="Genomic_DNA"/>
</dbReference>
<accession>A0A1Y0L983</accession>
<keyword evidence="4" id="KW-1185">Reference proteome</keyword>
<gene>
    <name evidence="2" type="ORF">A7K98_12985</name>
    <name evidence="3" type="ORF">A7K99_12975</name>
</gene>
<name>A0A1Y0L983_TATCI</name>
<evidence type="ECO:0000256" key="1">
    <source>
        <dbReference type="SAM" id="MobiDB-lite"/>
    </source>
</evidence>
<evidence type="ECO:0000313" key="5">
    <source>
        <dbReference type="Proteomes" id="UP000195814"/>
    </source>
</evidence>
<dbReference type="AlphaFoldDB" id="A0A1Y0L983"/>
<dbReference type="RefSeq" id="WP_087488965.1">
    <property type="nucleotide sequence ID" value="NZ_CP015579.1"/>
</dbReference>
<dbReference type="EMBL" id="CP015579">
    <property type="protein sequence ID" value="ARU94594.1"/>
    <property type="molecule type" value="Genomic_DNA"/>
</dbReference>
<reference evidence="4 5" key="1">
    <citation type="submission" date="2016-05" db="EMBL/GenBank/DDBJ databases">
        <title>Complete genome sequence of two 2,5-diketo-D-glunonic acid producing strain Tatumella citrea.</title>
        <authorList>
            <person name="Duan C."/>
            <person name="Yang J."/>
            <person name="Yang S."/>
        </authorList>
    </citation>
    <scope>NUCLEOTIDE SEQUENCE [LARGE SCALE GENOMIC DNA]</scope>
    <source>
        <strain evidence="3 4">ATCC 39140</strain>
        <strain evidence="2 5">DSM 13699</strain>
    </source>
</reference>
<dbReference type="KEGG" id="tci:A7K98_12985"/>
<protein>
    <submittedName>
        <fullName evidence="2">Uncharacterized protein</fullName>
    </submittedName>
</protein>
<dbReference type="OrthoDB" id="6555697at2"/>
<feature type="region of interest" description="Disordered" evidence="1">
    <location>
        <begin position="78"/>
        <end position="128"/>
    </location>
</feature>
<proteinExistence type="predicted"/>
<dbReference type="Proteomes" id="UP000195814">
    <property type="component" value="Chromosome"/>
</dbReference>
<evidence type="ECO:0000313" key="3">
    <source>
        <dbReference type="EMBL" id="ARU98632.1"/>
    </source>
</evidence>
<feature type="compositionally biased region" description="Polar residues" evidence="1">
    <location>
        <begin position="108"/>
        <end position="121"/>
    </location>
</feature>
<organism evidence="2 5">
    <name type="scientific">Tatumella citrea</name>
    <name type="common">Pantoea citrea</name>
    <dbReference type="NCBI Taxonomy" id="53336"/>
    <lineage>
        <taxon>Bacteria</taxon>
        <taxon>Pseudomonadati</taxon>
        <taxon>Pseudomonadota</taxon>
        <taxon>Gammaproteobacteria</taxon>
        <taxon>Enterobacterales</taxon>
        <taxon>Erwiniaceae</taxon>
        <taxon>Tatumella</taxon>
    </lineage>
</organism>
<evidence type="ECO:0000313" key="2">
    <source>
        <dbReference type="EMBL" id="ARU94594.1"/>
    </source>
</evidence>